<evidence type="ECO:0000313" key="7">
    <source>
        <dbReference type="EMBL" id="MBS2211218.1"/>
    </source>
</evidence>
<dbReference type="PANTHER" id="PTHR22600">
    <property type="entry name" value="BETA-HEXOSAMINIDASE"/>
    <property type="match status" value="1"/>
</dbReference>
<dbReference type="Pfam" id="PF13290">
    <property type="entry name" value="CHB_HEX_C_1"/>
    <property type="match status" value="1"/>
</dbReference>
<dbReference type="EC" id="3.2.1.52" evidence="3"/>
<comment type="caution">
    <text evidence="7">The sequence shown here is derived from an EMBL/GenBank/DDBJ whole genome shotgun (WGS) entry which is preliminary data.</text>
</comment>
<name>A0ABS5KA28_9BACT</name>
<feature type="domain" description="PA14" evidence="6">
    <location>
        <begin position="611"/>
        <end position="748"/>
    </location>
</feature>
<dbReference type="Pfam" id="PF02838">
    <property type="entry name" value="Glyco_hydro_20b"/>
    <property type="match status" value="1"/>
</dbReference>
<dbReference type="SUPFAM" id="SSF56988">
    <property type="entry name" value="Anthrax protective antigen"/>
    <property type="match status" value="1"/>
</dbReference>
<sequence length="751" mass="85411">MSKALFTLSLILLLFGCQNSTIIDKYAIIPQPNSVTYNDDFLSINHGIDIESNYPDGMELIELLQQQSNKPGLIFDSEGATPFLLIYNPDLDEEAYQLQIKTDRIVINSASKAGWINGYQSFLQMWPVGEYDNIQIRCGEINDKPRFAYRGLHLDVSRHFFTLDEVKALVDQMVYYKLNKLHLHLTDDQGWRIEIEKYPLLTEKGAWRVHNNQDSLCLERSIDDATFAIPDHNYAIKEGEKLYGGFYTKADLRHLINYCAQRNIEIIPEIDVPGHFKAAIENYPHLSCTGKAGWGAHFSYPACLGKASTYTFIEDVLTEVAELFPSEYIHIGGDEVNKDEWKKCPSCQAAIKKSNLKDEHELQSHFNHQIEDFLASKGKKLLGWDEIVEGGLSNNATIMWWRNWAPNTIRDAAIGGNDIIVTPDFEYYFDFPYSATPTSKVYNFEPVPDDFTADMANCIIGVQGNVWTERIPNTKRLAYQVLPRMLALAESGWTNKELRNFEAFEERLKTHYSYFQSQGLFYHLPEITGFDDKTVFTDVSSLELNVPDNEMEVFYTLDGTAPDRSSARYSGAIEVKKSCTLKFRAYKGDVYSKIYSAEYIKQNLAEPVIVDVKSGLKKSYYKGRYWKSKDVPADKKADAEVVVDGFGLGHYEGQENYALVFDGYFKASTDGVYTFYTKSDDGDQLFIHEQLVVDNDPSHGPRERKGAVALKAGLHPVRLIYCQIGGGALQEVYVQAPGQEKRKVTSDELFN</sequence>
<dbReference type="InterPro" id="IPR015883">
    <property type="entry name" value="Glyco_hydro_20_cat"/>
</dbReference>
<dbReference type="Pfam" id="PF00728">
    <property type="entry name" value="Glyco_hydro_20"/>
    <property type="match status" value="1"/>
</dbReference>
<dbReference type="InterPro" id="IPR029018">
    <property type="entry name" value="Hex-like_dom2"/>
</dbReference>
<accession>A0ABS5KA28</accession>
<dbReference type="EMBL" id="JAGUCN010000006">
    <property type="protein sequence ID" value="MBS2211218.1"/>
    <property type="molecule type" value="Genomic_DNA"/>
</dbReference>
<gene>
    <name evidence="7" type="ORF">KEM09_07395</name>
</gene>
<evidence type="ECO:0000256" key="3">
    <source>
        <dbReference type="ARBA" id="ARBA00012663"/>
    </source>
</evidence>
<protein>
    <recommendedName>
        <fullName evidence="3">beta-N-acetylhexosaminidase</fullName>
        <ecNumber evidence="3">3.2.1.52</ecNumber>
    </recommendedName>
</protein>
<evidence type="ECO:0000256" key="2">
    <source>
        <dbReference type="ARBA" id="ARBA00006285"/>
    </source>
</evidence>
<dbReference type="InterPro" id="IPR059177">
    <property type="entry name" value="GH29D-like_dom"/>
</dbReference>
<evidence type="ECO:0000256" key="4">
    <source>
        <dbReference type="ARBA" id="ARBA00022801"/>
    </source>
</evidence>
<dbReference type="InterPro" id="IPR015882">
    <property type="entry name" value="HEX_bac_N"/>
</dbReference>
<keyword evidence="4" id="KW-0378">Hydrolase</keyword>
<dbReference type="Proteomes" id="UP000721861">
    <property type="component" value="Unassembled WGS sequence"/>
</dbReference>
<organism evidence="7 8">
    <name type="scientific">Carboxylicivirga mesophila</name>
    <dbReference type="NCBI Taxonomy" id="1166478"/>
    <lineage>
        <taxon>Bacteria</taxon>
        <taxon>Pseudomonadati</taxon>
        <taxon>Bacteroidota</taxon>
        <taxon>Bacteroidia</taxon>
        <taxon>Marinilabiliales</taxon>
        <taxon>Marinilabiliaceae</taxon>
        <taxon>Carboxylicivirga</taxon>
    </lineage>
</organism>
<evidence type="ECO:0000259" key="6">
    <source>
        <dbReference type="PROSITE" id="PS51820"/>
    </source>
</evidence>
<dbReference type="SUPFAM" id="SSF51445">
    <property type="entry name" value="(Trans)glycosidases"/>
    <property type="match status" value="1"/>
</dbReference>
<dbReference type="Pfam" id="PF07691">
    <property type="entry name" value="PA14"/>
    <property type="match status" value="1"/>
</dbReference>
<evidence type="ECO:0000256" key="1">
    <source>
        <dbReference type="ARBA" id="ARBA00001231"/>
    </source>
</evidence>
<dbReference type="PROSITE" id="PS51820">
    <property type="entry name" value="PA14"/>
    <property type="match status" value="1"/>
</dbReference>
<dbReference type="InterPro" id="IPR011658">
    <property type="entry name" value="PA14_dom"/>
</dbReference>
<dbReference type="PANTHER" id="PTHR22600:SF57">
    <property type="entry name" value="BETA-N-ACETYLHEXOSAMINIDASE"/>
    <property type="match status" value="1"/>
</dbReference>
<comment type="catalytic activity">
    <reaction evidence="1">
        <text>Hydrolysis of terminal non-reducing N-acetyl-D-hexosamine residues in N-acetyl-beta-D-hexosaminides.</text>
        <dbReference type="EC" id="3.2.1.52"/>
    </reaction>
</comment>
<dbReference type="CDD" id="cd06563">
    <property type="entry name" value="GH20_chitobiase-like"/>
    <property type="match status" value="1"/>
</dbReference>
<comment type="similarity">
    <text evidence="2">Belongs to the glycosyl hydrolase 20 family.</text>
</comment>
<dbReference type="InterPro" id="IPR025705">
    <property type="entry name" value="Beta_hexosaminidase_sua/sub"/>
</dbReference>
<dbReference type="Gene3D" id="3.90.182.10">
    <property type="entry name" value="Toxin - Anthrax Protective Antigen,domain 1"/>
    <property type="match status" value="1"/>
</dbReference>
<keyword evidence="5" id="KW-0326">Glycosidase</keyword>
<dbReference type="Gene3D" id="3.30.379.10">
    <property type="entry name" value="Chitobiase/beta-hexosaminidase domain 2-like"/>
    <property type="match status" value="1"/>
</dbReference>
<dbReference type="InterPro" id="IPR037524">
    <property type="entry name" value="PA14/GLEYA"/>
</dbReference>
<dbReference type="RefSeq" id="WP_212227233.1">
    <property type="nucleotide sequence ID" value="NZ_JAGUCN010000006.1"/>
</dbReference>
<dbReference type="PRINTS" id="PR00738">
    <property type="entry name" value="GLHYDRLASE20"/>
</dbReference>
<dbReference type="Gene3D" id="3.20.20.80">
    <property type="entry name" value="Glycosidases"/>
    <property type="match status" value="1"/>
</dbReference>
<reference evidence="7 8" key="1">
    <citation type="journal article" date="2014" name="Int. J. Syst. Evol. Microbiol.">
        <title>Carboxylicivirga gen. nov. in the family Marinilabiliaceae with two novel species, Carboxylicivirga mesophila sp. nov. and Carboxylicivirga taeanensis sp. nov., and reclassification of Cytophaga fermentans as Saccharicrinis fermentans gen. nov., comb. nov.</title>
        <authorList>
            <person name="Yang S.H."/>
            <person name="Seo H.S."/>
            <person name="Woo J.H."/>
            <person name="Oh H.M."/>
            <person name="Jang H."/>
            <person name="Lee J.H."/>
            <person name="Kim S.J."/>
            <person name="Kwon K.K."/>
        </authorList>
    </citation>
    <scope>NUCLEOTIDE SEQUENCE [LARGE SCALE GENOMIC DNA]</scope>
    <source>
        <strain evidence="7 8">JCM 18290</strain>
    </source>
</reference>
<dbReference type="SMART" id="SM00758">
    <property type="entry name" value="PA14"/>
    <property type="match status" value="1"/>
</dbReference>
<dbReference type="InterPro" id="IPR017853">
    <property type="entry name" value="GH"/>
</dbReference>
<evidence type="ECO:0000313" key="8">
    <source>
        <dbReference type="Proteomes" id="UP000721861"/>
    </source>
</evidence>
<evidence type="ECO:0000256" key="5">
    <source>
        <dbReference type="ARBA" id="ARBA00023295"/>
    </source>
</evidence>
<dbReference type="PROSITE" id="PS51257">
    <property type="entry name" value="PROKAR_LIPOPROTEIN"/>
    <property type="match status" value="1"/>
</dbReference>
<keyword evidence="8" id="KW-1185">Reference proteome</keyword>
<dbReference type="SUPFAM" id="SSF55545">
    <property type="entry name" value="beta-N-acetylhexosaminidase-like domain"/>
    <property type="match status" value="1"/>
</dbReference>
<proteinExistence type="inferred from homology"/>